<feature type="domain" description="Reverse transcriptase Ty1/copia-type" evidence="1">
    <location>
        <begin position="101"/>
        <end position="323"/>
    </location>
</feature>
<evidence type="ECO:0000313" key="2">
    <source>
        <dbReference type="EMBL" id="CAA7027676.1"/>
    </source>
</evidence>
<dbReference type="Proteomes" id="UP000467841">
    <property type="component" value="Unassembled WGS sequence"/>
</dbReference>
<dbReference type="Pfam" id="PF07727">
    <property type="entry name" value="RVT_2"/>
    <property type="match status" value="1"/>
</dbReference>
<gene>
    <name evidence="2" type="ORF">MERR_LOCUS14911</name>
</gene>
<evidence type="ECO:0000313" key="3">
    <source>
        <dbReference type="Proteomes" id="UP000467841"/>
    </source>
</evidence>
<dbReference type="CDD" id="cd09272">
    <property type="entry name" value="RNase_HI_RT_Ty1"/>
    <property type="match status" value="1"/>
</dbReference>
<organism evidence="2 3">
    <name type="scientific">Microthlaspi erraticum</name>
    <dbReference type="NCBI Taxonomy" id="1685480"/>
    <lineage>
        <taxon>Eukaryota</taxon>
        <taxon>Viridiplantae</taxon>
        <taxon>Streptophyta</taxon>
        <taxon>Embryophyta</taxon>
        <taxon>Tracheophyta</taxon>
        <taxon>Spermatophyta</taxon>
        <taxon>Magnoliopsida</taxon>
        <taxon>eudicotyledons</taxon>
        <taxon>Gunneridae</taxon>
        <taxon>Pentapetalae</taxon>
        <taxon>rosids</taxon>
        <taxon>malvids</taxon>
        <taxon>Brassicales</taxon>
        <taxon>Brassicaceae</taxon>
        <taxon>Coluteocarpeae</taxon>
        <taxon>Microthlaspi</taxon>
    </lineage>
</organism>
<dbReference type="OrthoDB" id="1688190at2759"/>
<dbReference type="EMBL" id="CACVBM020001059">
    <property type="protein sequence ID" value="CAA7027676.1"/>
    <property type="molecule type" value="Genomic_DNA"/>
</dbReference>
<dbReference type="PANTHER" id="PTHR11439:SF462">
    <property type="match status" value="1"/>
</dbReference>
<keyword evidence="3" id="KW-1185">Reference proteome</keyword>
<proteinExistence type="predicted"/>
<accession>A0A6D2IRE7</accession>
<dbReference type="AlphaFoldDB" id="A0A6D2IRE7"/>
<dbReference type="InterPro" id="IPR013103">
    <property type="entry name" value="RVT_2"/>
</dbReference>
<protein>
    <recommendedName>
        <fullName evidence="1">Reverse transcriptase Ty1/copia-type domain-containing protein</fullName>
    </recommendedName>
</protein>
<sequence>MSAHTRRGEEGFAHGKLSFSGMKKTLRDFAHIYMFLAAEEEIERVQNHPYCELATNQSHKVLSENTSSSCSTPTTTRLCTCSSLVGFINCENLRQSKPAIIYTIKYLADGTLERHKARLVVQGNTQVEGEDYNETFAPVVKMTTVRTVLRLVAANQWEVFQMDVNNAFLHGDLEEEVYMKLPPGFRHTHPGKVCRLQKSLYGLKQAPRCWFKKLSDALLKFGFVQSYDDYSLFSFSKGIMEIRVLVYVDDLLITDSDPYMIQKFKDYLSRCFSMKDLGKLKYFLGIEVSHGPEGFFLSQRKYSLDIVADTGNLGCRPAATPMELNYNLALVESPLLACPKKYRRLVGRLIYLLNTRPELCYSVHLLSQFMKAPNEAHMEATLRLAANHIAANPVFHERTKHIKNDSHVVRNAVQDGVIITKHVTTHEKLADILTKALGRVPFRKMISKLGVVDLHSPT</sequence>
<reference evidence="2" key="1">
    <citation type="submission" date="2020-01" db="EMBL/GenBank/DDBJ databases">
        <authorList>
            <person name="Mishra B."/>
        </authorList>
    </citation>
    <scope>NUCLEOTIDE SEQUENCE [LARGE SCALE GENOMIC DNA]</scope>
</reference>
<comment type="caution">
    <text evidence="2">The sequence shown here is derived from an EMBL/GenBank/DDBJ whole genome shotgun (WGS) entry which is preliminary data.</text>
</comment>
<dbReference type="SUPFAM" id="SSF56672">
    <property type="entry name" value="DNA/RNA polymerases"/>
    <property type="match status" value="1"/>
</dbReference>
<dbReference type="PANTHER" id="PTHR11439">
    <property type="entry name" value="GAG-POL-RELATED RETROTRANSPOSON"/>
    <property type="match status" value="1"/>
</dbReference>
<name>A0A6D2IRE7_9BRAS</name>
<dbReference type="InterPro" id="IPR043502">
    <property type="entry name" value="DNA/RNA_pol_sf"/>
</dbReference>
<evidence type="ECO:0000259" key="1">
    <source>
        <dbReference type="Pfam" id="PF07727"/>
    </source>
</evidence>